<reference evidence="1" key="1">
    <citation type="submission" date="2021-03" db="EMBL/GenBank/DDBJ databases">
        <title>Draft genome sequence of rust myrtle Austropuccinia psidii MF-1, a brazilian biotype.</title>
        <authorList>
            <person name="Quecine M.C."/>
            <person name="Pachon D.M.R."/>
            <person name="Bonatelli M.L."/>
            <person name="Correr F.H."/>
            <person name="Franceschini L.M."/>
            <person name="Leite T.F."/>
            <person name="Margarido G.R.A."/>
            <person name="Almeida C.A."/>
            <person name="Ferrarezi J.A."/>
            <person name="Labate C.A."/>
        </authorList>
    </citation>
    <scope>NUCLEOTIDE SEQUENCE</scope>
    <source>
        <strain evidence="1">MF-1</strain>
    </source>
</reference>
<evidence type="ECO:0000313" key="2">
    <source>
        <dbReference type="Proteomes" id="UP000765509"/>
    </source>
</evidence>
<keyword evidence="2" id="KW-1185">Reference proteome</keyword>
<dbReference type="Proteomes" id="UP000765509">
    <property type="component" value="Unassembled WGS sequence"/>
</dbReference>
<dbReference type="InterPro" id="IPR004242">
    <property type="entry name" value="Transposase_21"/>
</dbReference>
<protein>
    <submittedName>
        <fullName evidence="1">Uncharacterized protein</fullName>
    </submittedName>
</protein>
<comment type="caution">
    <text evidence="1">The sequence shown here is derived from an EMBL/GenBank/DDBJ whole genome shotgun (WGS) entry which is preliminary data.</text>
</comment>
<proteinExistence type="predicted"/>
<sequence length="206" mass="23136">MCSWIQWFLVLEGIEDAIDSWAQDVLQAQNDSIIDIQSGHGWKELWNDASEACDTLRLLFLLFADWFNPRYNNLSGKQESMGIVALSCLNLPPSICHKLPHLFLSGIMPGPQVANMTPISYHLMPLVDDLLHFKDAVEIPTFQRPNGRMIQVGLLTIVRDSGATHKVGGFAAHSATYFCTWCLMTDSKISKLKCGQQQEGRRVENS</sequence>
<gene>
    <name evidence="1" type="ORF">O181_048751</name>
</gene>
<dbReference type="AlphaFoldDB" id="A0A9Q3HKP8"/>
<organism evidence="1 2">
    <name type="scientific">Austropuccinia psidii MF-1</name>
    <dbReference type="NCBI Taxonomy" id="1389203"/>
    <lineage>
        <taxon>Eukaryota</taxon>
        <taxon>Fungi</taxon>
        <taxon>Dikarya</taxon>
        <taxon>Basidiomycota</taxon>
        <taxon>Pucciniomycotina</taxon>
        <taxon>Pucciniomycetes</taxon>
        <taxon>Pucciniales</taxon>
        <taxon>Sphaerophragmiaceae</taxon>
        <taxon>Austropuccinia</taxon>
    </lineage>
</organism>
<dbReference type="EMBL" id="AVOT02020702">
    <property type="protein sequence ID" value="MBW0509036.1"/>
    <property type="molecule type" value="Genomic_DNA"/>
</dbReference>
<dbReference type="OrthoDB" id="2507701at2759"/>
<name>A0A9Q3HKP8_9BASI</name>
<evidence type="ECO:0000313" key="1">
    <source>
        <dbReference type="EMBL" id="MBW0509036.1"/>
    </source>
</evidence>
<dbReference type="Pfam" id="PF02992">
    <property type="entry name" value="Transposase_21"/>
    <property type="match status" value="1"/>
</dbReference>
<accession>A0A9Q3HKP8</accession>